<dbReference type="Proteomes" id="UP001056120">
    <property type="component" value="Linkage Group LG27"/>
</dbReference>
<keyword evidence="2" id="KW-1185">Reference proteome</keyword>
<accession>A0ACB8YRV1</accession>
<protein>
    <submittedName>
        <fullName evidence="1">Uncharacterized protein</fullName>
    </submittedName>
</protein>
<reference evidence="2" key="1">
    <citation type="journal article" date="2022" name="Mol. Ecol. Resour.">
        <title>The genomes of chicory, endive, great burdock and yacon provide insights into Asteraceae palaeo-polyploidization history and plant inulin production.</title>
        <authorList>
            <person name="Fan W."/>
            <person name="Wang S."/>
            <person name="Wang H."/>
            <person name="Wang A."/>
            <person name="Jiang F."/>
            <person name="Liu H."/>
            <person name="Zhao H."/>
            <person name="Xu D."/>
            <person name="Zhang Y."/>
        </authorList>
    </citation>
    <scope>NUCLEOTIDE SEQUENCE [LARGE SCALE GENOMIC DNA]</scope>
    <source>
        <strain evidence="2">cv. Yunnan</strain>
    </source>
</reference>
<evidence type="ECO:0000313" key="1">
    <source>
        <dbReference type="EMBL" id="KAI3687843.1"/>
    </source>
</evidence>
<sequence length="190" mass="20936">MHHQTLTKETQNEKAATDTITKVAINMWKMNKFIKGRSMVLGVRAGLRLQEDANQISSGIRKVTWSDAHGKSIAHVQEFEPRLASYRFLLRFLALHDSQGNFPLCSQGTDLTGASFHSLLFSDPLPPPPQISFNLDMRKTSATDCTITEAVTISFSQGISSQYNAIFSQLSQNPQDGTIGSTANRVPPSP</sequence>
<reference evidence="1 2" key="2">
    <citation type="journal article" date="2022" name="Mol. Ecol. Resour.">
        <title>The genomes of chicory, endive, great burdock and yacon provide insights into Asteraceae paleo-polyploidization history and plant inulin production.</title>
        <authorList>
            <person name="Fan W."/>
            <person name="Wang S."/>
            <person name="Wang H."/>
            <person name="Wang A."/>
            <person name="Jiang F."/>
            <person name="Liu H."/>
            <person name="Zhao H."/>
            <person name="Xu D."/>
            <person name="Zhang Y."/>
        </authorList>
    </citation>
    <scope>NUCLEOTIDE SEQUENCE [LARGE SCALE GENOMIC DNA]</scope>
    <source>
        <strain evidence="2">cv. Yunnan</strain>
        <tissue evidence="1">Leaves</tissue>
    </source>
</reference>
<name>A0ACB8YRV1_9ASTR</name>
<dbReference type="EMBL" id="CM042044">
    <property type="protein sequence ID" value="KAI3687843.1"/>
    <property type="molecule type" value="Genomic_DNA"/>
</dbReference>
<comment type="caution">
    <text evidence="1">The sequence shown here is derived from an EMBL/GenBank/DDBJ whole genome shotgun (WGS) entry which is preliminary data.</text>
</comment>
<gene>
    <name evidence="1" type="ORF">L1987_81546</name>
</gene>
<evidence type="ECO:0000313" key="2">
    <source>
        <dbReference type="Proteomes" id="UP001056120"/>
    </source>
</evidence>
<proteinExistence type="predicted"/>
<organism evidence="1 2">
    <name type="scientific">Smallanthus sonchifolius</name>
    <dbReference type="NCBI Taxonomy" id="185202"/>
    <lineage>
        <taxon>Eukaryota</taxon>
        <taxon>Viridiplantae</taxon>
        <taxon>Streptophyta</taxon>
        <taxon>Embryophyta</taxon>
        <taxon>Tracheophyta</taxon>
        <taxon>Spermatophyta</taxon>
        <taxon>Magnoliopsida</taxon>
        <taxon>eudicotyledons</taxon>
        <taxon>Gunneridae</taxon>
        <taxon>Pentapetalae</taxon>
        <taxon>asterids</taxon>
        <taxon>campanulids</taxon>
        <taxon>Asterales</taxon>
        <taxon>Asteraceae</taxon>
        <taxon>Asteroideae</taxon>
        <taxon>Heliantheae alliance</taxon>
        <taxon>Millerieae</taxon>
        <taxon>Smallanthus</taxon>
    </lineage>
</organism>